<accession>A0A5N5QA25</accession>
<dbReference type="OrthoDB" id="2322499at2759"/>
<evidence type="ECO:0000313" key="4">
    <source>
        <dbReference type="Proteomes" id="UP000383932"/>
    </source>
</evidence>
<dbReference type="InterPro" id="IPR001810">
    <property type="entry name" value="F-box_dom"/>
</dbReference>
<gene>
    <name evidence="3" type="ORF">CTheo_8306</name>
</gene>
<dbReference type="InterPro" id="IPR036047">
    <property type="entry name" value="F-box-like_dom_sf"/>
</dbReference>
<dbReference type="Pfam" id="PF00646">
    <property type="entry name" value="F-box"/>
    <property type="match status" value="1"/>
</dbReference>
<dbReference type="EMBL" id="SSOP01000511">
    <property type="protein sequence ID" value="KAB5588251.1"/>
    <property type="molecule type" value="Genomic_DNA"/>
</dbReference>
<evidence type="ECO:0000259" key="2">
    <source>
        <dbReference type="PROSITE" id="PS50181"/>
    </source>
</evidence>
<feature type="region of interest" description="Disordered" evidence="1">
    <location>
        <begin position="1"/>
        <end position="44"/>
    </location>
</feature>
<dbReference type="PROSITE" id="PS50181">
    <property type="entry name" value="FBOX"/>
    <property type="match status" value="1"/>
</dbReference>
<reference evidence="3 4" key="1">
    <citation type="journal article" date="2019" name="Fungal Biol. Biotechnol.">
        <title>Draft genome sequence of fastidious pathogen Ceratobasidium theobromae, which causes vascular-streak dieback in Theobroma cacao.</title>
        <authorList>
            <person name="Ali S.S."/>
            <person name="Asman A."/>
            <person name="Shao J."/>
            <person name="Firmansyah A.P."/>
            <person name="Susilo A.W."/>
            <person name="Rosmana A."/>
            <person name="McMahon P."/>
            <person name="Junaid M."/>
            <person name="Guest D."/>
            <person name="Kheng T.Y."/>
            <person name="Meinhardt L.W."/>
            <person name="Bailey B.A."/>
        </authorList>
    </citation>
    <scope>NUCLEOTIDE SEQUENCE [LARGE SCALE GENOMIC DNA]</scope>
    <source>
        <strain evidence="3 4">CT2</strain>
    </source>
</reference>
<dbReference type="SUPFAM" id="SSF81383">
    <property type="entry name" value="F-box domain"/>
    <property type="match status" value="1"/>
</dbReference>
<proteinExistence type="predicted"/>
<evidence type="ECO:0000256" key="1">
    <source>
        <dbReference type="SAM" id="MobiDB-lite"/>
    </source>
</evidence>
<dbReference type="CDD" id="cd22150">
    <property type="entry name" value="F-box_CeFBXA-like"/>
    <property type="match status" value="1"/>
</dbReference>
<feature type="domain" description="F-box" evidence="2">
    <location>
        <begin position="46"/>
        <end position="95"/>
    </location>
</feature>
<keyword evidence="4" id="KW-1185">Reference proteome</keyword>
<protein>
    <submittedName>
        <fullName evidence="3">F-box protein</fullName>
    </submittedName>
</protein>
<comment type="caution">
    <text evidence="3">The sequence shown here is derived from an EMBL/GenBank/DDBJ whole genome shotgun (WGS) entry which is preliminary data.</text>
</comment>
<dbReference type="Proteomes" id="UP000383932">
    <property type="component" value="Unassembled WGS sequence"/>
</dbReference>
<evidence type="ECO:0000313" key="3">
    <source>
        <dbReference type="EMBL" id="KAB5588251.1"/>
    </source>
</evidence>
<dbReference type="AlphaFoldDB" id="A0A5N5QA25"/>
<feature type="compositionally biased region" description="Low complexity" evidence="1">
    <location>
        <begin position="31"/>
        <end position="43"/>
    </location>
</feature>
<organism evidence="3 4">
    <name type="scientific">Ceratobasidium theobromae</name>
    <dbReference type="NCBI Taxonomy" id="1582974"/>
    <lineage>
        <taxon>Eukaryota</taxon>
        <taxon>Fungi</taxon>
        <taxon>Dikarya</taxon>
        <taxon>Basidiomycota</taxon>
        <taxon>Agaricomycotina</taxon>
        <taxon>Agaricomycetes</taxon>
        <taxon>Cantharellales</taxon>
        <taxon>Ceratobasidiaceae</taxon>
        <taxon>Ceratobasidium</taxon>
    </lineage>
</organism>
<sequence length="707" mass="81197">MYASKSAGTSVPGPEPEHEEKATRPSKRPRTTAQTKKNNQNTKPVFSGLFDMPIEIFNEIACNLLPPDLISLSRTCKTFRGILMKKSAEKIWTRAERNVPRLPSYPWSNMSKPRYAALVFLKICTSCGEATSNSADPYLLARLAEIYPPHHPSFQVAELLCQTDMIHFKKRDAFERHRGAGPPKYCLRSEFNKTQNAFNLLSQAGCPANFQLWKQEVSDEVKMRRKFGRKLREYFALIEMARTDEIAALRRKRRTDIEGRLGELGWTEQEVKFGFEYPMFMEWQALVELPQVLTDRVWKNLLPKLTPLLEASRARLELIAADERQMKRRIQLHELLWTFKLDNHPLKSLFKVLGIDRSTEQMSPRVARIVDFYPFPHVTTALKWSFFEDVEKDISIEEVKGLFKANQNGVQTQAKLWRKSLESELVGQIFDETSMPKPKAMVKLHGSTAITRHLEPETRVLLRADCVFRHESNSKNIPNQGQFLYYPEFVPTTSTYNGWEVPGNWSSRNYYRHVKAEKVVKALLTSLGMPDVAYLELVAMGERFVCGRCHSHKAMDWNGIVQHYLDELEAWSLVVSVAPRFKTRHRIHISNVHDLDPTADEHEDSPALAGIVTKEEAESLAPHQSGEAFYCMPCKNYSRTCLLRDLEVLEDHLWQVHSVRGPVKGIHFGLASGSRTFLENGGAWRDRWDGYHDRRVKAGAKNKAAKA</sequence>
<dbReference type="SMART" id="SM00256">
    <property type="entry name" value="FBOX"/>
    <property type="match status" value="1"/>
</dbReference>
<name>A0A5N5QA25_9AGAM</name>